<dbReference type="NCBIfam" id="TIGR01068">
    <property type="entry name" value="thioredoxin"/>
    <property type="match status" value="1"/>
</dbReference>
<dbReference type="PROSITE" id="PS51352">
    <property type="entry name" value="THIOREDOXIN_2"/>
    <property type="match status" value="1"/>
</dbReference>
<dbReference type="Pfam" id="PF14561">
    <property type="entry name" value="TPR_20"/>
    <property type="match status" value="1"/>
</dbReference>
<comment type="caution">
    <text evidence="5">The sequence shown here is derived from an EMBL/GenBank/DDBJ whole genome shotgun (WGS) entry which is preliminary data.</text>
</comment>
<dbReference type="InterPro" id="IPR013766">
    <property type="entry name" value="Thioredoxin_domain"/>
</dbReference>
<protein>
    <recommendedName>
        <fullName evidence="3">Thioredoxin</fullName>
    </recommendedName>
</protein>
<dbReference type="PROSITE" id="PS00194">
    <property type="entry name" value="THIOREDOXIN_1"/>
    <property type="match status" value="1"/>
</dbReference>
<dbReference type="InterPro" id="IPR017937">
    <property type="entry name" value="Thioredoxin_CS"/>
</dbReference>
<feature type="domain" description="Thioredoxin" evidence="4">
    <location>
        <begin position="1"/>
        <end position="122"/>
    </location>
</feature>
<evidence type="ECO:0000259" key="4">
    <source>
        <dbReference type="PROSITE" id="PS51352"/>
    </source>
</evidence>
<gene>
    <name evidence="5" type="primary">cnoX</name>
    <name evidence="5" type="ORF">GCM10022277_18970</name>
</gene>
<evidence type="ECO:0000313" key="5">
    <source>
        <dbReference type="EMBL" id="GAA3923262.1"/>
    </source>
</evidence>
<evidence type="ECO:0000256" key="1">
    <source>
        <dbReference type="ARBA" id="ARBA00023157"/>
    </source>
</evidence>
<dbReference type="EMBL" id="BAABBN010000006">
    <property type="protein sequence ID" value="GAA3923262.1"/>
    <property type="molecule type" value="Genomic_DNA"/>
</dbReference>
<accession>A0ABP7MLJ8</accession>
<dbReference type="CDD" id="cd02956">
    <property type="entry name" value="ybbN"/>
    <property type="match status" value="1"/>
</dbReference>
<dbReference type="Gene3D" id="3.40.30.10">
    <property type="entry name" value="Glutaredoxin"/>
    <property type="match status" value="1"/>
</dbReference>
<dbReference type="Gene3D" id="1.25.40.10">
    <property type="entry name" value="Tetratricopeptide repeat domain"/>
    <property type="match status" value="2"/>
</dbReference>
<keyword evidence="2" id="KW-0676">Redox-active center</keyword>
<dbReference type="PANTHER" id="PTHR43601">
    <property type="entry name" value="THIOREDOXIN, MITOCHONDRIAL"/>
    <property type="match status" value="1"/>
</dbReference>
<dbReference type="PRINTS" id="PR00421">
    <property type="entry name" value="THIOREDOXIN"/>
</dbReference>
<dbReference type="Pfam" id="PF14559">
    <property type="entry name" value="TPR_19"/>
    <property type="match status" value="1"/>
</dbReference>
<evidence type="ECO:0000256" key="2">
    <source>
        <dbReference type="ARBA" id="ARBA00023284"/>
    </source>
</evidence>
<dbReference type="InterPro" id="IPR005746">
    <property type="entry name" value="Thioredoxin"/>
</dbReference>
<reference evidence="6" key="1">
    <citation type="journal article" date="2019" name="Int. J. Syst. Evol. Microbiol.">
        <title>The Global Catalogue of Microorganisms (GCM) 10K type strain sequencing project: providing services to taxonomists for standard genome sequencing and annotation.</title>
        <authorList>
            <consortium name="The Broad Institute Genomics Platform"/>
            <consortium name="The Broad Institute Genome Sequencing Center for Infectious Disease"/>
            <person name="Wu L."/>
            <person name="Ma J."/>
        </authorList>
    </citation>
    <scope>NUCLEOTIDE SEQUENCE [LARGE SCALE GENOMIC DNA]</scope>
    <source>
        <strain evidence="6">JCM 17551</strain>
    </source>
</reference>
<dbReference type="Pfam" id="PF00085">
    <property type="entry name" value="Thioredoxin"/>
    <property type="match status" value="1"/>
</dbReference>
<dbReference type="SUPFAM" id="SSF52833">
    <property type="entry name" value="Thioredoxin-like"/>
    <property type="match status" value="1"/>
</dbReference>
<name>A0ABP7MLJ8_9GAMM</name>
<evidence type="ECO:0000313" key="6">
    <source>
        <dbReference type="Proteomes" id="UP001501565"/>
    </source>
</evidence>
<dbReference type="InterPro" id="IPR036249">
    <property type="entry name" value="Thioredoxin-like_sf"/>
</dbReference>
<proteinExistence type="predicted"/>
<dbReference type="Proteomes" id="UP001501565">
    <property type="component" value="Unassembled WGS sequence"/>
</dbReference>
<keyword evidence="6" id="KW-1185">Reference proteome</keyword>
<dbReference type="SUPFAM" id="SSF48452">
    <property type="entry name" value="TPR-like"/>
    <property type="match status" value="1"/>
</dbReference>
<evidence type="ECO:0000256" key="3">
    <source>
        <dbReference type="NCBIfam" id="TIGR01068"/>
    </source>
</evidence>
<organism evidence="5 6">
    <name type="scientific">Litoribacillus peritrichatus</name>
    <dbReference type="NCBI Taxonomy" id="718191"/>
    <lineage>
        <taxon>Bacteria</taxon>
        <taxon>Pseudomonadati</taxon>
        <taxon>Pseudomonadota</taxon>
        <taxon>Gammaproteobacteria</taxon>
        <taxon>Oceanospirillales</taxon>
        <taxon>Oceanospirillaceae</taxon>
        <taxon>Litoribacillus</taxon>
    </lineage>
</organism>
<dbReference type="RefSeq" id="WP_344797924.1">
    <property type="nucleotide sequence ID" value="NZ_BAABBN010000006.1"/>
</dbReference>
<dbReference type="InterPro" id="IPR011990">
    <property type="entry name" value="TPR-like_helical_dom_sf"/>
</dbReference>
<dbReference type="PANTHER" id="PTHR43601:SF3">
    <property type="entry name" value="THIOREDOXIN, MITOCHONDRIAL"/>
    <property type="match status" value="1"/>
</dbReference>
<sequence>MIEADSPLTPAITENIIDITPENFQQALIDESMKRLVVVDFWADWCAPCKALMPILEKLANEYNGQFLLAKVNCDEQQSIAAQFGVRSLPTIALLKDGQPVDGFMGAQPESEIRQILEKHLPKEYEIAYKDALEKIQEGNLHEASTLLNAAYLAEPKRSDIALTFADVLIELKNLEAAQAVVDAIPLQDQDNQYNKVKAKLELAADAADSPEIQILEEKLAATPDDAKLIIELAVQYQQANRNEEALELTLGCLRTDLNAEDGEVKKTMTDMLSALDNADPLKARYQRKLYTLLY</sequence>
<keyword evidence="1" id="KW-1015">Disulfide bond</keyword>